<dbReference type="Proteomes" id="UP000184212">
    <property type="component" value="Unassembled WGS sequence"/>
</dbReference>
<organism evidence="12 13">
    <name type="scientific">Chryseolinea serpens</name>
    <dbReference type="NCBI Taxonomy" id="947013"/>
    <lineage>
        <taxon>Bacteria</taxon>
        <taxon>Pseudomonadati</taxon>
        <taxon>Bacteroidota</taxon>
        <taxon>Cytophagia</taxon>
        <taxon>Cytophagales</taxon>
        <taxon>Fulvivirgaceae</taxon>
        <taxon>Chryseolinea</taxon>
    </lineage>
</organism>
<comment type="subcellular location">
    <subcellularLocation>
        <location evidence="2">Cytoplasm</location>
    </subcellularLocation>
</comment>
<dbReference type="Gene3D" id="3.10.50.40">
    <property type="match status" value="1"/>
</dbReference>
<dbReference type="GO" id="GO:0003755">
    <property type="term" value="F:peptidyl-prolyl cis-trans isomerase activity"/>
    <property type="evidence" value="ECO:0007669"/>
    <property type="project" value="UniProtKB-UniRule"/>
</dbReference>
<dbReference type="RefSeq" id="WP_073138232.1">
    <property type="nucleotide sequence ID" value="NZ_FQWQ01000003.1"/>
</dbReference>
<evidence type="ECO:0000256" key="4">
    <source>
        <dbReference type="ARBA" id="ARBA00022490"/>
    </source>
</evidence>
<evidence type="ECO:0000256" key="1">
    <source>
        <dbReference type="ARBA" id="ARBA00000971"/>
    </source>
</evidence>
<dbReference type="PANTHER" id="PTHR47861:SF3">
    <property type="entry name" value="FKBP-TYPE PEPTIDYL-PROLYL CIS-TRANS ISOMERASE SLYD"/>
    <property type="match status" value="1"/>
</dbReference>
<protein>
    <recommendedName>
        <fullName evidence="10">Peptidyl-prolyl cis-trans isomerase</fullName>
        <ecNumber evidence="10">5.2.1.8</ecNumber>
    </recommendedName>
</protein>
<keyword evidence="13" id="KW-1185">Reference proteome</keyword>
<dbReference type="AlphaFoldDB" id="A0A1M5U0K5"/>
<dbReference type="InterPro" id="IPR046357">
    <property type="entry name" value="PPIase_dom_sf"/>
</dbReference>
<accession>A0A1M5U0K5</accession>
<comment type="similarity">
    <text evidence="3 10">Belongs to the FKBP-type PPIase family.</text>
</comment>
<evidence type="ECO:0000256" key="2">
    <source>
        <dbReference type="ARBA" id="ARBA00004496"/>
    </source>
</evidence>
<feature type="domain" description="PPIase FKBP-type" evidence="11">
    <location>
        <begin position="6"/>
        <end position="83"/>
    </location>
</feature>
<dbReference type="InterPro" id="IPR001179">
    <property type="entry name" value="PPIase_FKBP_dom"/>
</dbReference>
<evidence type="ECO:0000256" key="7">
    <source>
        <dbReference type="ARBA" id="ARBA00023235"/>
    </source>
</evidence>
<keyword evidence="6" id="KW-0143">Chaperone</keyword>
<dbReference type="Pfam" id="PF00254">
    <property type="entry name" value="FKBP_C"/>
    <property type="match status" value="1"/>
</dbReference>
<keyword evidence="4" id="KW-0963">Cytoplasm</keyword>
<evidence type="ECO:0000313" key="13">
    <source>
        <dbReference type="Proteomes" id="UP000184212"/>
    </source>
</evidence>
<evidence type="ECO:0000256" key="9">
    <source>
        <dbReference type="PROSITE-ProRule" id="PRU00277"/>
    </source>
</evidence>
<evidence type="ECO:0000256" key="10">
    <source>
        <dbReference type="RuleBase" id="RU003915"/>
    </source>
</evidence>
<comment type="catalytic activity">
    <reaction evidence="1 9 10">
        <text>[protein]-peptidylproline (omega=180) = [protein]-peptidylproline (omega=0)</text>
        <dbReference type="Rhea" id="RHEA:16237"/>
        <dbReference type="Rhea" id="RHEA-COMP:10747"/>
        <dbReference type="Rhea" id="RHEA-COMP:10748"/>
        <dbReference type="ChEBI" id="CHEBI:83833"/>
        <dbReference type="ChEBI" id="CHEBI:83834"/>
        <dbReference type="EC" id="5.2.1.8"/>
    </reaction>
</comment>
<evidence type="ECO:0000256" key="6">
    <source>
        <dbReference type="ARBA" id="ARBA00023186"/>
    </source>
</evidence>
<dbReference type="OrthoDB" id="9808891at2"/>
<dbReference type="EMBL" id="FQWQ01000003">
    <property type="protein sequence ID" value="SHH56529.1"/>
    <property type="molecule type" value="Genomic_DNA"/>
</dbReference>
<evidence type="ECO:0000259" key="11">
    <source>
        <dbReference type="PROSITE" id="PS50059"/>
    </source>
</evidence>
<dbReference type="STRING" id="947013.SAMN04488109_4388"/>
<dbReference type="SUPFAM" id="SSF54534">
    <property type="entry name" value="FKBP-like"/>
    <property type="match status" value="1"/>
</dbReference>
<dbReference type="GO" id="GO:0005737">
    <property type="term" value="C:cytoplasm"/>
    <property type="evidence" value="ECO:0007669"/>
    <property type="project" value="UniProtKB-SubCell"/>
</dbReference>
<dbReference type="PROSITE" id="PS50059">
    <property type="entry name" value="FKBP_PPIASE"/>
    <property type="match status" value="1"/>
</dbReference>
<keyword evidence="7 9" id="KW-0413">Isomerase</keyword>
<reference evidence="12 13" key="1">
    <citation type="submission" date="2016-11" db="EMBL/GenBank/DDBJ databases">
        <authorList>
            <person name="Jaros S."/>
            <person name="Januszkiewicz K."/>
            <person name="Wedrychowicz H."/>
        </authorList>
    </citation>
    <scope>NUCLEOTIDE SEQUENCE [LARGE SCALE GENOMIC DNA]</scope>
    <source>
        <strain evidence="12 13">DSM 24574</strain>
    </source>
</reference>
<dbReference type="PANTHER" id="PTHR47861">
    <property type="entry name" value="FKBP-TYPE PEPTIDYL-PROLYL CIS-TRANS ISOMERASE SLYD"/>
    <property type="match status" value="1"/>
</dbReference>
<evidence type="ECO:0000256" key="8">
    <source>
        <dbReference type="ARBA" id="ARBA00037071"/>
    </source>
</evidence>
<proteinExistence type="inferred from homology"/>
<evidence type="ECO:0000256" key="5">
    <source>
        <dbReference type="ARBA" id="ARBA00023110"/>
    </source>
</evidence>
<keyword evidence="5 9" id="KW-0697">Rotamase</keyword>
<name>A0A1M5U0K5_9BACT</name>
<dbReference type="GO" id="GO:0042026">
    <property type="term" value="P:protein refolding"/>
    <property type="evidence" value="ECO:0007669"/>
    <property type="project" value="UniProtKB-ARBA"/>
</dbReference>
<evidence type="ECO:0000256" key="3">
    <source>
        <dbReference type="ARBA" id="ARBA00006577"/>
    </source>
</evidence>
<comment type="function">
    <text evidence="8">Also involved in hydrogenase metallocenter assembly, probably by participating in the nickel insertion step. This function in hydrogenase biosynthesis requires chaperone activity and the presence of the metal-binding domain, but not PPIase activity.</text>
</comment>
<gene>
    <name evidence="12" type="ORF">SAMN04488109_4388</name>
</gene>
<sequence>MQITKNKVAGIHYTLRDNEGTIIDTSDGRDPLYYLHGAGNLIIGMEEGLEGKSKGDKFQLKIAPEKGYGQKDPAMTQKVPRSAFGDQDVRVGMKFSTDRGDVVTVTEVGLDSVTVDANHPLAGVELNFAVEVMEVRNATEEEITHGHVHGPGGHHHH</sequence>
<evidence type="ECO:0000313" key="12">
    <source>
        <dbReference type="EMBL" id="SHH56529.1"/>
    </source>
</evidence>
<dbReference type="EC" id="5.2.1.8" evidence="10"/>